<keyword evidence="10" id="KW-0067">ATP-binding</keyword>
<evidence type="ECO:0000256" key="10">
    <source>
        <dbReference type="ARBA" id="ARBA00022840"/>
    </source>
</evidence>
<evidence type="ECO:0000256" key="7">
    <source>
        <dbReference type="ARBA" id="ARBA00022692"/>
    </source>
</evidence>
<dbReference type="SMART" id="SM00387">
    <property type="entry name" value="HATPase_c"/>
    <property type="match status" value="1"/>
</dbReference>
<evidence type="ECO:0000256" key="5">
    <source>
        <dbReference type="ARBA" id="ARBA00022553"/>
    </source>
</evidence>
<feature type="transmembrane region" description="Helical" evidence="15">
    <location>
        <begin position="42"/>
        <end position="63"/>
    </location>
</feature>
<proteinExistence type="predicted"/>
<keyword evidence="5" id="KW-0597">Phosphoprotein</keyword>
<evidence type="ECO:0000256" key="14">
    <source>
        <dbReference type="SAM" id="Coils"/>
    </source>
</evidence>
<comment type="caution">
    <text evidence="17">The sequence shown here is derived from an EMBL/GenBank/DDBJ whole genome shotgun (WGS) entry which is preliminary data.</text>
</comment>
<protein>
    <recommendedName>
        <fullName evidence="3">histidine kinase</fullName>
        <ecNumber evidence="3">2.7.13.3</ecNumber>
    </recommendedName>
</protein>
<comment type="subcellular location">
    <subcellularLocation>
        <location evidence="2">Cell membrane</location>
        <topology evidence="2">Multi-pass membrane protein</topology>
    </subcellularLocation>
</comment>
<name>A0A6L9EK52_CLOBU</name>
<dbReference type="InterPro" id="IPR036097">
    <property type="entry name" value="HisK_dim/P_sf"/>
</dbReference>
<feature type="transmembrane region" description="Helical" evidence="15">
    <location>
        <begin position="335"/>
        <end position="357"/>
    </location>
</feature>
<feature type="transmembrane region" description="Helical" evidence="15">
    <location>
        <begin position="453"/>
        <end position="486"/>
    </location>
</feature>
<evidence type="ECO:0000256" key="1">
    <source>
        <dbReference type="ARBA" id="ARBA00000085"/>
    </source>
</evidence>
<keyword evidence="14" id="KW-0175">Coiled coil</keyword>
<dbReference type="Pfam" id="PF02518">
    <property type="entry name" value="HATPase_c"/>
    <property type="match status" value="1"/>
</dbReference>
<reference evidence="17 18" key="1">
    <citation type="submission" date="2020-01" db="EMBL/GenBank/DDBJ databases">
        <title>Genome sequence of a 1,3-propanediol producer, Clostridium butyricum S3.</title>
        <authorList>
            <person name="Zhou J."/>
        </authorList>
    </citation>
    <scope>NUCLEOTIDE SEQUENCE [LARGE SCALE GENOMIC DNA]</scope>
    <source>
        <strain evidence="17 18">S3</strain>
    </source>
</reference>
<dbReference type="Gene3D" id="1.10.287.130">
    <property type="match status" value="1"/>
</dbReference>
<evidence type="ECO:0000313" key="17">
    <source>
        <dbReference type="EMBL" id="NAS16993.1"/>
    </source>
</evidence>
<dbReference type="EC" id="2.7.13.3" evidence="3"/>
<evidence type="ECO:0000313" key="18">
    <source>
        <dbReference type="Proteomes" id="UP000474042"/>
    </source>
</evidence>
<feature type="transmembrane region" description="Helical" evidence="15">
    <location>
        <begin position="377"/>
        <end position="401"/>
    </location>
</feature>
<sequence length="771" mass="89041">MKRFNELNKDNNELTEEITENIERDNDNLANNNKRIKKDNKFIINVIAFISILIMSFGIIFFYPKIKIISNNEKRTPYEDYNLLSDIDSCSFLLYKDIVEKQSESEKSLEEIYIKSYSDNYATHENYEVDSNAGYDKRTIYEEAVLNPLQSQLYNLQTKLDYDLKNLEYAAMDKDGNIIINKGLENIGEVLSQNSGSYESLKDLYGFYVVINYDSNGYAQIKDYYGTDFSYIRNIFSNNINSQYSHSYDGVKVTYNTMKDTTIVYGIPKELKYDDKISDIVENMNDRYISHNAIMIFGLIVGCITLFLGLIIPYKFERKIVGFKSMLKMPFEVACIFYGMFSSILIMSAIGMITVTLTGESNEILRFLGINGEFNDILIYLSNVVLWSVIIYFSISGVIYLKNIFKYGFKKYFKEKVIVIRGIRYIIRKAEDGLDYFNHIDLSDKSNKVIIKVLLINFAILSAISIIWFFGIFAAIVYNIILFVLIRKYYDKIRNDYSNLLNATNKIAEGNLETEISEDLGLFNPFKDELKKIQIGFKKAVDEEVKSQKMKTELISNVSHDLKTPLTSIITYIDLLKNDNITDEERKSYIDTIDNKSQRLKFLIEDLFEVSKATSGNIKLNPVNVDIIELIRQIEIELSDKLDNAKVVVKNNFPDNKIFLNLDSQKTFRIFENLLNNVAKYSMEGSRVYIDITENEQDVTINIKNMSAVEIDYKSDEIIERFQRGDKSRNTEGSGLGLAIVKSFVEAQGGIFKVEIDGDLFKSVVIFMKKQ</sequence>
<evidence type="ECO:0000256" key="3">
    <source>
        <dbReference type="ARBA" id="ARBA00012438"/>
    </source>
</evidence>
<dbReference type="PANTHER" id="PTHR45528">
    <property type="entry name" value="SENSOR HISTIDINE KINASE CPXA"/>
    <property type="match status" value="1"/>
</dbReference>
<keyword evidence="11 15" id="KW-1133">Transmembrane helix</keyword>
<keyword evidence="9" id="KW-0418">Kinase</keyword>
<gene>
    <name evidence="17" type="ORF">GND98_003655</name>
</gene>
<evidence type="ECO:0000256" key="6">
    <source>
        <dbReference type="ARBA" id="ARBA00022679"/>
    </source>
</evidence>
<dbReference type="InterPro" id="IPR050398">
    <property type="entry name" value="HssS/ArlS-like"/>
</dbReference>
<evidence type="ECO:0000256" key="12">
    <source>
        <dbReference type="ARBA" id="ARBA00023012"/>
    </source>
</evidence>
<organism evidence="17 18">
    <name type="scientific">Clostridium butyricum</name>
    <dbReference type="NCBI Taxonomy" id="1492"/>
    <lineage>
        <taxon>Bacteria</taxon>
        <taxon>Bacillati</taxon>
        <taxon>Bacillota</taxon>
        <taxon>Clostridia</taxon>
        <taxon>Eubacteriales</taxon>
        <taxon>Clostridiaceae</taxon>
        <taxon>Clostridium</taxon>
    </lineage>
</organism>
<dbReference type="Gene3D" id="3.30.565.10">
    <property type="entry name" value="Histidine kinase-like ATPase, C-terminal domain"/>
    <property type="match status" value="1"/>
</dbReference>
<keyword evidence="8" id="KW-0547">Nucleotide-binding</keyword>
<evidence type="ECO:0000256" key="15">
    <source>
        <dbReference type="SAM" id="Phobius"/>
    </source>
</evidence>
<dbReference type="CDD" id="cd00082">
    <property type="entry name" value="HisKA"/>
    <property type="match status" value="1"/>
</dbReference>
<dbReference type="PROSITE" id="PS50109">
    <property type="entry name" value="HIS_KIN"/>
    <property type="match status" value="1"/>
</dbReference>
<dbReference type="GO" id="GO:0005524">
    <property type="term" value="F:ATP binding"/>
    <property type="evidence" value="ECO:0007669"/>
    <property type="project" value="UniProtKB-KW"/>
</dbReference>
<keyword evidence="7 15" id="KW-0812">Transmembrane</keyword>
<dbReference type="Proteomes" id="UP000474042">
    <property type="component" value="Unassembled WGS sequence"/>
</dbReference>
<dbReference type="GO" id="GO:0005886">
    <property type="term" value="C:plasma membrane"/>
    <property type="evidence" value="ECO:0007669"/>
    <property type="project" value="UniProtKB-SubCell"/>
</dbReference>
<keyword evidence="13 15" id="KW-0472">Membrane</keyword>
<dbReference type="EMBL" id="WOFV02000006">
    <property type="protein sequence ID" value="NAS16993.1"/>
    <property type="molecule type" value="Genomic_DNA"/>
</dbReference>
<feature type="transmembrane region" description="Helical" evidence="15">
    <location>
        <begin position="293"/>
        <end position="314"/>
    </location>
</feature>
<dbReference type="SUPFAM" id="SSF55874">
    <property type="entry name" value="ATPase domain of HSP90 chaperone/DNA topoisomerase II/histidine kinase"/>
    <property type="match status" value="1"/>
</dbReference>
<evidence type="ECO:0000256" key="11">
    <source>
        <dbReference type="ARBA" id="ARBA00022989"/>
    </source>
</evidence>
<evidence type="ECO:0000256" key="2">
    <source>
        <dbReference type="ARBA" id="ARBA00004651"/>
    </source>
</evidence>
<keyword evidence="6" id="KW-0808">Transferase</keyword>
<dbReference type="SMART" id="SM00388">
    <property type="entry name" value="HisKA"/>
    <property type="match status" value="1"/>
</dbReference>
<feature type="coiled-coil region" evidence="14">
    <location>
        <begin position="4"/>
        <end position="39"/>
    </location>
</feature>
<dbReference type="GO" id="GO:0000155">
    <property type="term" value="F:phosphorelay sensor kinase activity"/>
    <property type="evidence" value="ECO:0007669"/>
    <property type="project" value="InterPro"/>
</dbReference>
<evidence type="ECO:0000256" key="8">
    <source>
        <dbReference type="ARBA" id="ARBA00022741"/>
    </source>
</evidence>
<dbReference type="InterPro" id="IPR005467">
    <property type="entry name" value="His_kinase_dom"/>
</dbReference>
<dbReference type="Pfam" id="PF00512">
    <property type="entry name" value="HisKA"/>
    <property type="match status" value="1"/>
</dbReference>
<dbReference type="PANTHER" id="PTHR45528:SF1">
    <property type="entry name" value="SENSOR HISTIDINE KINASE CPXA"/>
    <property type="match status" value="1"/>
</dbReference>
<evidence type="ECO:0000256" key="4">
    <source>
        <dbReference type="ARBA" id="ARBA00022475"/>
    </source>
</evidence>
<keyword evidence="12" id="KW-0902">Two-component regulatory system</keyword>
<evidence type="ECO:0000259" key="16">
    <source>
        <dbReference type="PROSITE" id="PS50109"/>
    </source>
</evidence>
<keyword evidence="4" id="KW-1003">Cell membrane</keyword>
<evidence type="ECO:0000256" key="9">
    <source>
        <dbReference type="ARBA" id="ARBA00022777"/>
    </source>
</evidence>
<dbReference type="AlphaFoldDB" id="A0A6L9EK52"/>
<dbReference type="SUPFAM" id="SSF47384">
    <property type="entry name" value="Homodimeric domain of signal transducing histidine kinase"/>
    <property type="match status" value="1"/>
</dbReference>
<dbReference type="InterPro" id="IPR003661">
    <property type="entry name" value="HisK_dim/P_dom"/>
</dbReference>
<dbReference type="InterPro" id="IPR003594">
    <property type="entry name" value="HATPase_dom"/>
</dbReference>
<dbReference type="FunFam" id="1.10.287.130:FF:000008">
    <property type="entry name" value="Two-component sensor histidine kinase"/>
    <property type="match status" value="1"/>
</dbReference>
<accession>A0A6L9EK52</accession>
<dbReference type="InterPro" id="IPR036890">
    <property type="entry name" value="HATPase_C_sf"/>
</dbReference>
<evidence type="ECO:0000256" key="13">
    <source>
        <dbReference type="ARBA" id="ARBA00023136"/>
    </source>
</evidence>
<feature type="domain" description="Histidine kinase" evidence="16">
    <location>
        <begin position="557"/>
        <end position="755"/>
    </location>
</feature>
<comment type="catalytic activity">
    <reaction evidence="1">
        <text>ATP + protein L-histidine = ADP + protein N-phospho-L-histidine.</text>
        <dbReference type="EC" id="2.7.13.3"/>
    </reaction>
</comment>